<keyword evidence="7" id="KW-0131">Cell cycle</keyword>
<evidence type="ECO:0000313" key="12">
    <source>
        <dbReference type="EMBL" id="CAD6197888.1"/>
    </source>
</evidence>
<feature type="compositionally biased region" description="Acidic residues" evidence="10">
    <location>
        <begin position="10"/>
        <end position="25"/>
    </location>
</feature>
<evidence type="ECO:0000256" key="1">
    <source>
        <dbReference type="ARBA" id="ARBA00004123"/>
    </source>
</evidence>
<name>A0A8S1HN57_9PELO</name>
<feature type="coiled-coil region" evidence="9">
    <location>
        <begin position="219"/>
        <end position="251"/>
    </location>
</feature>
<dbReference type="InterPro" id="IPR047854">
    <property type="entry name" value="RFC_lid"/>
</dbReference>
<dbReference type="InterPro" id="IPR003959">
    <property type="entry name" value="ATPase_AAA_core"/>
</dbReference>
<dbReference type="InterPro" id="IPR003593">
    <property type="entry name" value="AAA+_ATPase"/>
</dbReference>
<evidence type="ECO:0000256" key="3">
    <source>
        <dbReference type="ARBA" id="ARBA00022741"/>
    </source>
</evidence>
<dbReference type="GO" id="GO:0005634">
    <property type="term" value="C:nucleus"/>
    <property type="evidence" value="ECO:0007669"/>
    <property type="project" value="UniProtKB-SubCell"/>
</dbReference>
<evidence type="ECO:0000256" key="2">
    <source>
        <dbReference type="ARBA" id="ARBA00022705"/>
    </source>
</evidence>
<feature type="region of interest" description="Disordered" evidence="10">
    <location>
        <begin position="1"/>
        <end position="44"/>
    </location>
</feature>
<dbReference type="PANTHER" id="PTHR46765">
    <property type="entry name" value="P-LOOP CONTAINING NUCLEOSIDE TRIPHOSPHATE HYDROLASES SUPERFAMILY PROTEIN"/>
    <property type="match status" value="1"/>
</dbReference>
<proteinExistence type="inferred from homology"/>
<dbReference type="GO" id="GO:0005524">
    <property type="term" value="F:ATP binding"/>
    <property type="evidence" value="ECO:0007669"/>
    <property type="project" value="UniProtKB-KW"/>
</dbReference>
<keyword evidence="9" id="KW-0175">Coiled coil</keyword>
<dbReference type="GO" id="GO:0003677">
    <property type="term" value="F:DNA binding"/>
    <property type="evidence" value="ECO:0007669"/>
    <property type="project" value="UniProtKB-KW"/>
</dbReference>
<dbReference type="SMART" id="SM00382">
    <property type="entry name" value="AAA"/>
    <property type="match status" value="1"/>
</dbReference>
<accession>A0A8S1HN57</accession>
<dbReference type="Gene3D" id="3.40.50.300">
    <property type="entry name" value="P-loop containing nucleotide triphosphate hydrolases"/>
    <property type="match status" value="1"/>
</dbReference>
<reference evidence="12" key="1">
    <citation type="submission" date="2020-10" db="EMBL/GenBank/DDBJ databases">
        <authorList>
            <person name="Kikuchi T."/>
        </authorList>
    </citation>
    <scope>NUCLEOTIDE SEQUENCE</scope>
    <source>
        <strain evidence="12">NKZ352</strain>
    </source>
</reference>
<dbReference type="CDD" id="cd00009">
    <property type="entry name" value="AAA"/>
    <property type="match status" value="1"/>
</dbReference>
<gene>
    <name evidence="12" type="ORF">CAUJ_LOCUS13795</name>
</gene>
<keyword evidence="4" id="KW-0067">ATP-binding</keyword>
<evidence type="ECO:0000256" key="10">
    <source>
        <dbReference type="SAM" id="MobiDB-lite"/>
    </source>
</evidence>
<organism evidence="12 13">
    <name type="scientific">Caenorhabditis auriculariae</name>
    <dbReference type="NCBI Taxonomy" id="2777116"/>
    <lineage>
        <taxon>Eukaryota</taxon>
        <taxon>Metazoa</taxon>
        <taxon>Ecdysozoa</taxon>
        <taxon>Nematoda</taxon>
        <taxon>Chromadorea</taxon>
        <taxon>Rhabditida</taxon>
        <taxon>Rhabditina</taxon>
        <taxon>Rhabditomorpha</taxon>
        <taxon>Rhabditoidea</taxon>
        <taxon>Rhabditidae</taxon>
        <taxon>Peloderinae</taxon>
        <taxon>Caenorhabditis</taxon>
    </lineage>
</organism>
<feature type="domain" description="AAA+ ATPase" evidence="11">
    <location>
        <begin position="335"/>
        <end position="463"/>
    </location>
</feature>
<dbReference type="Proteomes" id="UP000835052">
    <property type="component" value="Unassembled WGS sequence"/>
</dbReference>
<comment type="caution">
    <text evidence="12">The sequence shown here is derived from an EMBL/GenBank/DDBJ whole genome shotgun (WGS) entry which is preliminary data.</text>
</comment>
<dbReference type="OrthoDB" id="2195431at2759"/>
<dbReference type="EMBL" id="CAJGYM010000108">
    <property type="protein sequence ID" value="CAD6197888.1"/>
    <property type="molecule type" value="Genomic_DNA"/>
</dbReference>
<dbReference type="Pfam" id="PF00004">
    <property type="entry name" value="AAA"/>
    <property type="match status" value="1"/>
</dbReference>
<comment type="similarity">
    <text evidence="8">Belongs to the activator 1 small subunits family. CTF18 subfamily.</text>
</comment>
<evidence type="ECO:0000313" key="13">
    <source>
        <dbReference type="Proteomes" id="UP000835052"/>
    </source>
</evidence>
<protein>
    <recommendedName>
        <fullName evidence="11">AAA+ ATPase domain-containing protein</fullName>
    </recommendedName>
</protein>
<dbReference type="PANTHER" id="PTHR46765:SF1">
    <property type="entry name" value="P-LOOP CONTAINING NUCLEOSIDE TRIPHOSPHATE HYDROLASES SUPERFAMILY PROTEIN"/>
    <property type="match status" value="1"/>
</dbReference>
<keyword evidence="2" id="KW-0235">DNA replication</keyword>
<dbReference type="InterPro" id="IPR027417">
    <property type="entry name" value="P-loop_NTPase"/>
</dbReference>
<dbReference type="InterPro" id="IPR053016">
    <property type="entry name" value="CTF18-RFC_complex"/>
</dbReference>
<evidence type="ECO:0000256" key="7">
    <source>
        <dbReference type="ARBA" id="ARBA00023306"/>
    </source>
</evidence>
<dbReference type="AlphaFoldDB" id="A0A8S1HN57"/>
<dbReference type="SUPFAM" id="SSF52540">
    <property type="entry name" value="P-loop containing nucleoside triphosphate hydrolases"/>
    <property type="match status" value="1"/>
</dbReference>
<comment type="subcellular location">
    <subcellularLocation>
        <location evidence="1">Nucleus</location>
    </subcellularLocation>
</comment>
<dbReference type="CDD" id="cd18140">
    <property type="entry name" value="HLD_clamp_RFC"/>
    <property type="match status" value="1"/>
</dbReference>
<keyword evidence="3" id="KW-0547">Nucleotide-binding</keyword>
<dbReference type="Gene3D" id="1.10.8.60">
    <property type="match status" value="1"/>
</dbReference>
<keyword evidence="5" id="KW-0238">DNA-binding</keyword>
<dbReference type="GO" id="GO:0006260">
    <property type="term" value="P:DNA replication"/>
    <property type="evidence" value="ECO:0007669"/>
    <property type="project" value="UniProtKB-KW"/>
</dbReference>
<evidence type="ECO:0000256" key="8">
    <source>
        <dbReference type="ARBA" id="ARBA00043975"/>
    </source>
</evidence>
<keyword evidence="13" id="KW-1185">Reference proteome</keyword>
<evidence type="ECO:0000256" key="4">
    <source>
        <dbReference type="ARBA" id="ARBA00022840"/>
    </source>
</evidence>
<evidence type="ECO:0000259" key="11">
    <source>
        <dbReference type="SMART" id="SM00382"/>
    </source>
</evidence>
<evidence type="ECO:0000256" key="6">
    <source>
        <dbReference type="ARBA" id="ARBA00023242"/>
    </source>
</evidence>
<sequence>MDDFNVINSADDDDGELQYPVDDEMGASGLRTISSEDVASPEDEEEDVMSALESSGIEASIRNRKRRIEALENISENYGLHPLDWHMRMPVMATEIATKGFQSAAKRQALEELQRKLNEAVAEENRRGPSIAGKENFEDEGFDEKSVSQICDEEFRRRFHRREEVMSMPPIDGSPWMGISGTESRLYVRMFRDRKGQKENLLDAVMRQMSRQSFGYRAFQEIMNEAEQIKIRKEEANKKEKEAEFEKILEAIDNDDVMEVDGDPTKCSALWVNKYAARNFAELLSDDVVNRNLLIWLKLWDECVFKRKNEKILSGVNEKDREIFQMDSGKVRRPHYKIVLLSGPAGLGKTTLAGIVARQAGYATMDVNASDARTNADLQRVLEGAVKTTRTLDADSRPSCLILDEIDGCAVDTIRNLVKAIQASGKKALRRPIIGICNNLYAPAIRELRAIALCIQLGPTNQENLTRRLQLICDREDLRCDLATLRRLCELCACDMRHAINSLQWVAVAARKRRIPITSKLVQEVIERERSGTSSIFENWQTMFDLKRHLDSKGRVFSIHDRAVRIERLALDYGDDRFVSGLHANYLVSLPVAVLRKAAGWFQFYDLLQRIIHSYQNYTPMRYSFAFYVSLHLLLATHAKVSVQYPQVEQSMFSKVEVSFNGESTDTLDTVRMGGETSRSVSRNKLLLDVLPLLVRIVQPPIKPMNEHLYTQREQSLLNSAVAAMCDYGLTFVPTIIKEQVNYLFQPAVDVLTMFEVVDDKKRVYLANATRQLLAHKITLLRVNLLDRDAATVLTNTAKIKELVAAEKEKTTSSDSKSTRRRLRQFGDVHFEFLGGDQNAVKKKISMSNFSALATSSQFRIWSLRVLIRVCRSVFDVFGCSPSDVLH</sequence>
<keyword evidence="6" id="KW-0539">Nucleus</keyword>
<dbReference type="GO" id="GO:0016887">
    <property type="term" value="F:ATP hydrolysis activity"/>
    <property type="evidence" value="ECO:0007669"/>
    <property type="project" value="InterPro"/>
</dbReference>
<evidence type="ECO:0000256" key="5">
    <source>
        <dbReference type="ARBA" id="ARBA00023125"/>
    </source>
</evidence>
<evidence type="ECO:0000256" key="9">
    <source>
        <dbReference type="SAM" id="Coils"/>
    </source>
</evidence>